<dbReference type="InterPro" id="IPR021443">
    <property type="entry name" value="DUF3093"/>
</dbReference>
<organism evidence="2">
    <name type="scientific">freshwater metagenome</name>
    <dbReference type="NCBI Taxonomy" id="449393"/>
    <lineage>
        <taxon>unclassified sequences</taxon>
        <taxon>metagenomes</taxon>
        <taxon>ecological metagenomes</taxon>
    </lineage>
</organism>
<feature type="transmembrane region" description="Helical" evidence="1">
    <location>
        <begin position="12"/>
        <end position="32"/>
    </location>
</feature>
<keyword evidence="1" id="KW-0812">Transmembrane</keyword>
<protein>
    <submittedName>
        <fullName evidence="2">Unannotated protein</fullName>
    </submittedName>
</protein>
<name>A0A6J7D8V7_9ZZZZ</name>
<evidence type="ECO:0000256" key="1">
    <source>
        <dbReference type="SAM" id="Phobius"/>
    </source>
</evidence>
<proteinExistence type="predicted"/>
<feature type="transmembrane region" description="Helical" evidence="1">
    <location>
        <begin position="38"/>
        <end position="57"/>
    </location>
</feature>
<dbReference type="AlphaFoldDB" id="A0A6J7D8V7"/>
<gene>
    <name evidence="2" type="ORF">UFOPK3342_00564</name>
</gene>
<dbReference type="Pfam" id="PF11292">
    <property type="entry name" value="DUF3093"/>
    <property type="match status" value="1"/>
</dbReference>
<sequence>MRYREVIRMPLWLLAIIYFFLLSLVLSIGAALGNTAAIVSLLATTALLVLIALKSALRIEINDEELRVGRAHIELKFVSSIQTLTASEMASLRTRDANPAAFLAIRFWSPAGVRVVINDSRDSTPYWLVTSKNPRALIKALELN</sequence>
<keyword evidence="1" id="KW-1133">Transmembrane helix</keyword>
<keyword evidence="1" id="KW-0472">Membrane</keyword>
<dbReference type="EMBL" id="CAFBLH010000013">
    <property type="protein sequence ID" value="CAB4863493.1"/>
    <property type="molecule type" value="Genomic_DNA"/>
</dbReference>
<evidence type="ECO:0000313" key="2">
    <source>
        <dbReference type="EMBL" id="CAB4863493.1"/>
    </source>
</evidence>
<reference evidence="2" key="1">
    <citation type="submission" date="2020-05" db="EMBL/GenBank/DDBJ databases">
        <authorList>
            <person name="Chiriac C."/>
            <person name="Salcher M."/>
            <person name="Ghai R."/>
            <person name="Kavagutti S V."/>
        </authorList>
    </citation>
    <scope>NUCLEOTIDE SEQUENCE</scope>
</reference>
<accession>A0A6J7D8V7</accession>